<dbReference type="AlphaFoldDB" id="A0A3Q3BG23"/>
<evidence type="ECO:0000313" key="7">
    <source>
        <dbReference type="Ensembl" id="ENSKMAP00000028730.1"/>
    </source>
</evidence>
<organism evidence="7 8">
    <name type="scientific">Kryptolebias marmoratus</name>
    <name type="common">Mangrove killifish</name>
    <name type="synonym">Rivulus marmoratus</name>
    <dbReference type="NCBI Taxonomy" id="37003"/>
    <lineage>
        <taxon>Eukaryota</taxon>
        <taxon>Metazoa</taxon>
        <taxon>Chordata</taxon>
        <taxon>Craniata</taxon>
        <taxon>Vertebrata</taxon>
        <taxon>Euteleostomi</taxon>
        <taxon>Actinopterygii</taxon>
        <taxon>Neopterygii</taxon>
        <taxon>Teleostei</taxon>
        <taxon>Neoteleostei</taxon>
        <taxon>Acanthomorphata</taxon>
        <taxon>Ovalentaria</taxon>
        <taxon>Atherinomorphae</taxon>
        <taxon>Cyprinodontiformes</taxon>
        <taxon>Rivulidae</taxon>
        <taxon>Kryptolebias</taxon>
    </lineage>
</organism>
<dbReference type="PANTHER" id="PTHR23506">
    <property type="entry name" value="GH10249P"/>
    <property type="match status" value="1"/>
</dbReference>
<dbReference type="GO" id="GO:0005335">
    <property type="term" value="F:serotonin:sodium:chloride symporter activity"/>
    <property type="evidence" value="ECO:0007669"/>
    <property type="project" value="TreeGrafter"/>
</dbReference>
<evidence type="ECO:0000256" key="6">
    <source>
        <dbReference type="SAM" id="MobiDB-lite"/>
    </source>
</evidence>
<evidence type="ECO:0000256" key="2">
    <source>
        <dbReference type="ARBA" id="ARBA00022448"/>
    </source>
</evidence>
<proteinExistence type="predicted"/>
<evidence type="ECO:0000313" key="8">
    <source>
        <dbReference type="Proteomes" id="UP000264800"/>
    </source>
</evidence>
<evidence type="ECO:0000256" key="4">
    <source>
        <dbReference type="ARBA" id="ARBA00022989"/>
    </source>
</evidence>
<dbReference type="GO" id="GO:0015842">
    <property type="term" value="P:aminergic neurotransmitter loading into synaptic vesicle"/>
    <property type="evidence" value="ECO:0007669"/>
    <property type="project" value="TreeGrafter"/>
</dbReference>
<evidence type="ECO:0000256" key="3">
    <source>
        <dbReference type="ARBA" id="ARBA00022692"/>
    </source>
</evidence>
<comment type="subcellular location">
    <subcellularLocation>
        <location evidence="1">Membrane</location>
        <topology evidence="1">Multi-pass membrane protein</topology>
    </subcellularLocation>
</comment>
<dbReference type="Ensembl" id="ENSKMAT00000029090.1">
    <property type="protein sequence ID" value="ENSKMAP00000028730.1"/>
    <property type="gene ID" value="ENSKMAG00000021285.1"/>
</dbReference>
<evidence type="ECO:0000256" key="1">
    <source>
        <dbReference type="ARBA" id="ARBA00004141"/>
    </source>
</evidence>
<feature type="compositionally biased region" description="Polar residues" evidence="6">
    <location>
        <begin position="67"/>
        <end position="89"/>
    </location>
</feature>
<dbReference type="InterPro" id="IPR050930">
    <property type="entry name" value="MFS_Vesicular_Transporter"/>
</dbReference>
<keyword evidence="8" id="KW-1185">Reference proteome</keyword>
<dbReference type="GO" id="GO:0030672">
    <property type="term" value="C:synaptic vesicle membrane"/>
    <property type="evidence" value="ECO:0007669"/>
    <property type="project" value="TreeGrafter"/>
</dbReference>
<dbReference type="PANTHER" id="PTHR23506:SF31">
    <property type="entry name" value="CHROMAFFIN GRANULE AMINE TRANSPORTER"/>
    <property type="match status" value="1"/>
</dbReference>
<protein>
    <submittedName>
        <fullName evidence="7">Solute carrier family 18 member A1</fullName>
    </submittedName>
</protein>
<dbReference type="GeneTree" id="ENSGT00940000159352"/>
<evidence type="ECO:0000256" key="5">
    <source>
        <dbReference type="ARBA" id="ARBA00023136"/>
    </source>
</evidence>
<keyword evidence="2" id="KW-0813">Transport</keyword>
<keyword evidence="4" id="KW-1133">Transmembrane helix</keyword>
<dbReference type="Proteomes" id="UP000264800">
    <property type="component" value="Unplaced"/>
</dbReference>
<dbReference type="GO" id="GO:0043195">
    <property type="term" value="C:terminal bouton"/>
    <property type="evidence" value="ECO:0007669"/>
    <property type="project" value="TreeGrafter"/>
</dbReference>
<reference evidence="7" key="1">
    <citation type="submission" date="2025-08" db="UniProtKB">
        <authorList>
            <consortium name="Ensembl"/>
        </authorList>
    </citation>
    <scope>IDENTIFICATION</scope>
</reference>
<name>A0A3Q3BG23_KRYMA</name>
<keyword evidence="5" id="KW-0472">Membrane</keyword>
<accession>A0A3Q3BG23</accession>
<sequence length="209" mass="22592">MAWLHQSRGSPRLVLVVVCVALLLDNMLLTVVVPIVPTFLYAMEHPEPQTIQPSLLALPSLSASQPDTGASQAPSSGSNLQTSSWTSQLPRPEHRALILGTEAPRGPQLPPLVSLFDNNTFDLEGVQPEATPGTDPTGWTGPTPEVLQVNETANTTESSCLQDSVFLEKENVRVGLLFASKALVQLLVNPFVGPLTNRYQHHSAYVLQL</sequence>
<keyword evidence="3" id="KW-0812">Transmembrane</keyword>
<feature type="region of interest" description="Disordered" evidence="6">
    <location>
        <begin position="62"/>
        <end position="89"/>
    </location>
</feature>
<reference evidence="7" key="2">
    <citation type="submission" date="2025-09" db="UniProtKB">
        <authorList>
            <consortium name="Ensembl"/>
        </authorList>
    </citation>
    <scope>IDENTIFICATION</scope>
</reference>